<accession>A0ABQ5KKR8</accession>
<sequence>MGVISDLYSKVMSTKNPVQTSGFSFGQPSGGFGGFGQPSGGFGGFGQPSGGFGQPSGGFGGFGQTGSGALPTAPAVESKPASVYGKALITRIEASSSLKKPSCVKALSFDAYGHKPFGSEILYSEKECPVEVLPDIQDMVDMSVIQWSKYSFPFSEEATIGTFKVDGKFSATGPVPFGRQIVDSPTNFHPFMKDVVDMSSFPSEKYSCSFFVNSGSMYIGSFEKTSFDQMPLAVLRKLHAALVDWRASCGSVSYSAACAQLSSIYTKLCPPRQSFMPLWPYSVYGMLSDGNISGLCMKAKNGEWYADVYANIPFIGCYRLFNVQYAALFETDLSDGNVESTPLIPTTLFNLPRCITHGQWNFDSPLLHKHALKGEMLKMASLLYNYMMRKACSLSGSSRTSSELSALMCEVNDICMKVNTLISSIPALTTCLPHVEAFGEEYEWIILPDAPSMYSNGVCDAVLYDSKELCGERTNVSYGFGSSTSISCFTDFTAPKSERLFPLSEYIWNTQPHNPRQTYFDSVSFSSIWGIDNTIVDVGGIKDSGKAIPNGILSKPLILSSHVALVQVDTRETVCVLVCDKLHHELMHMENSARVSLSHAIQHVEERKPFLPHCAEMFGVIDEIKTMFLKVIE</sequence>
<evidence type="ECO:0000313" key="1">
    <source>
        <dbReference type="EMBL" id="GKT31919.1"/>
    </source>
</evidence>
<organism evidence="1 2">
    <name type="scientific">Aduncisulcus paluster</name>
    <dbReference type="NCBI Taxonomy" id="2918883"/>
    <lineage>
        <taxon>Eukaryota</taxon>
        <taxon>Metamonada</taxon>
        <taxon>Carpediemonas-like organisms</taxon>
        <taxon>Aduncisulcus</taxon>
    </lineage>
</organism>
<dbReference type="Proteomes" id="UP001057375">
    <property type="component" value="Unassembled WGS sequence"/>
</dbReference>
<dbReference type="EMBL" id="BQXS01009780">
    <property type="protein sequence ID" value="GKT31919.1"/>
    <property type="molecule type" value="Genomic_DNA"/>
</dbReference>
<proteinExistence type="predicted"/>
<protein>
    <submittedName>
        <fullName evidence="1">Uncharacterized protein</fullName>
    </submittedName>
</protein>
<comment type="caution">
    <text evidence="1">The sequence shown here is derived from an EMBL/GenBank/DDBJ whole genome shotgun (WGS) entry which is preliminary data.</text>
</comment>
<reference evidence="1" key="1">
    <citation type="submission" date="2022-03" db="EMBL/GenBank/DDBJ databases">
        <title>Draft genome sequence of Aduncisulcus paluster, a free-living microaerophilic Fornicata.</title>
        <authorList>
            <person name="Yuyama I."/>
            <person name="Kume K."/>
            <person name="Tamura T."/>
            <person name="Inagaki Y."/>
            <person name="Hashimoto T."/>
        </authorList>
    </citation>
    <scope>NUCLEOTIDE SEQUENCE</scope>
    <source>
        <strain evidence="1">NY0171</strain>
    </source>
</reference>
<name>A0ABQ5KKR8_9EUKA</name>
<keyword evidence="2" id="KW-1185">Reference proteome</keyword>
<gene>
    <name evidence="1" type="ORF">ADUPG1_006234</name>
</gene>
<evidence type="ECO:0000313" key="2">
    <source>
        <dbReference type="Proteomes" id="UP001057375"/>
    </source>
</evidence>